<feature type="transmembrane region" description="Helical" evidence="1">
    <location>
        <begin position="110"/>
        <end position="130"/>
    </location>
</feature>
<accession>A0A6F9DGX9</accession>
<evidence type="ECO:0000313" key="2">
    <source>
        <dbReference type="EMBL" id="CAB3262717.1"/>
    </source>
</evidence>
<dbReference type="AlphaFoldDB" id="A0A6F9DGX9"/>
<evidence type="ECO:0000256" key="1">
    <source>
        <dbReference type="SAM" id="Phobius"/>
    </source>
</evidence>
<keyword evidence="1" id="KW-1133">Transmembrane helix</keyword>
<reference evidence="2" key="1">
    <citation type="submission" date="2020-04" db="EMBL/GenBank/DDBJ databases">
        <authorList>
            <person name="Neveu A P."/>
        </authorList>
    </citation>
    <scope>NUCLEOTIDE SEQUENCE</scope>
    <source>
        <tissue evidence="2">Whole embryo</tissue>
    </source>
</reference>
<keyword evidence="1" id="KW-0472">Membrane</keyword>
<feature type="transmembrane region" description="Helical" evidence="1">
    <location>
        <begin position="7"/>
        <end position="26"/>
    </location>
</feature>
<gene>
    <name evidence="2" type="primary">LOC100182238</name>
</gene>
<protein>
    <submittedName>
        <fullName evidence="2">Uncharacterized protein LOC100182238</fullName>
    </submittedName>
</protein>
<proteinExistence type="evidence at transcript level"/>
<keyword evidence="1" id="KW-0812">Transmembrane</keyword>
<name>A0A6F9DGX9_9ASCI</name>
<organism evidence="2">
    <name type="scientific">Phallusia mammillata</name>
    <dbReference type="NCBI Taxonomy" id="59560"/>
    <lineage>
        <taxon>Eukaryota</taxon>
        <taxon>Metazoa</taxon>
        <taxon>Chordata</taxon>
        <taxon>Tunicata</taxon>
        <taxon>Ascidiacea</taxon>
        <taxon>Phlebobranchia</taxon>
        <taxon>Ascidiidae</taxon>
        <taxon>Phallusia</taxon>
    </lineage>
</organism>
<dbReference type="EMBL" id="LR786855">
    <property type="protein sequence ID" value="CAB3262717.1"/>
    <property type="molecule type" value="mRNA"/>
</dbReference>
<feature type="transmembrane region" description="Helical" evidence="1">
    <location>
        <begin position="56"/>
        <end position="76"/>
    </location>
</feature>
<sequence length="138" mass="15496">MILFHTLVAWCVIILIGIKWIVTTLYQSAGNLVTTNQPFELGCNAMWDFVHLLHPLFASALTGLVTSVLMWIMLYFNCLDMGSNKSSQILLSPNFARYSPSQAYFQPKGLRTWCLLTSFFGSMVAMLAYVSNTGYTCC</sequence>